<dbReference type="OrthoDB" id="2205812at2759"/>
<feature type="non-terminal residue" evidence="1">
    <location>
        <position position="1"/>
    </location>
</feature>
<keyword evidence="2" id="KW-1185">Reference proteome</keyword>
<evidence type="ECO:0000313" key="1">
    <source>
        <dbReference type="EMBL" id="KAF9059309.1"/>
    </source>
</evidence>
<gene>
    <name evidence="1" type="ORF">BDP27DRAFT_1239063</name>
</gene>
<comment type="caution">
    <text evidence="1">The sequence shown here is derived from an EMBL/GenBank/DDBJ whole genome shotgun (WGS) entry which is preliminary data.</text>
</comment>
<reference evidence="1" key="1">
    <citation type="submission" date="2020-11" db="EMBL/GenBank/DDBJ databases">
        <authorList>
            <consortium name="DOE Joint Genome Institute"/>
            <person name="Ahrendt S."/>
            <person name="Riley R."/>
            <person name="Andreopoulos W."/>
            <person name="Labutti K."/>
            <person name="Pangilinan J."/>
            <person name="Ruiz-Duenas F.J."/>
            <person name="Barrasa J.M."/>
            <person name="Sanchez-Garcia M."/>
            <person name="Camarero S."/>
            <person name="Miyauchi S."/>
            <person name="Serrano A."/>
            <person name="Linde D."/>
            <person name="Babiker R."/>
            <person name="Drula E."/>
            <person name="Ayuso-Fernandez I."/>
            <person name="Pacheco R."/>
            <person name="Padilla G."/>
            <person name="Ferreira P."/>
            <person name="Barriuso J."/>
            <person name="Kellner H."/>
            <person name="Castanera R."/>
            <person name="Alfaro M."/>
            <person name="Ramirez L."/>
            <person name="Pisabarro A.G."/>
            <person name="Kuo A."/>
            <person name="Tritt A."/>
            <person name="Lipzen A."/>
            <person name="He G."/>
            <person name="Yan M."/>
            <person name="Ng V."/>
            <person name="Cullen D."/>
            <person name="Martin F."/>
            <person name="Rosso M.-N."/>
            <person name="Henrissat B."/>
            <person name="Hibbett D."/>
            <person name="Martinez A.T."/>
            <person name="Grigoriev I.V."/>
        </authorList>
    </citation>
    <scope>NUCLEOTIDE SEQUENCE</scope>
    <source>
        <strain evidence="1">AH 40177</strain>
    </source>
</reference>
<dbReference type="AlphaFoldDB" id="A0A9P5P5M1"/>
<proteinExistence type="predicted"/>
<sequence length="82" mass="9348">GHPTLEAKRQQIQLTIGAITQYLAQTNDMSESVTKRLTKIQKSFLEAPIDQETMSALLRVLRSNSMDHKQLMNCIELNCKMN</sequence>
<organism evidence="1 2">
    <name type="scientific">Rhodocollybia butyracea</name>
    <dbReference type="NCBI Taxonomy" id="206335"/>
    <lineage>
        <taxon>Eukaryota</taxon>
        <taxon>Fungi</taxon>
        <taxon>Dikarya</taxon>
        <taxon>Basidiomycota</taxon>
        <taxon>Agaricomycotina</taxon>
        <taxon>Agaricomycetes</taxon>
        <taxon>Agaricomycetidae</taxon>
        <taxon>Agaricales</taxon>
        <taxon>Marasmiineae</taxon>
        <taxon>Omphalotaceae</taxon>
        <taxon>Rhodocollybia</taxon>
    </lineage>
</organism>
<accession>A0A9P5P5M1</accession>
<protein>
    <submittedName>
        <fullName evidence="1">Uncharacterized protein</fullName>
    </submittedName>
</protein>
<evidence type="ECO:0000313" key="2">
    <source>
        <dbReference type="Proteomes" id="UP000772434"/>
    </source>
</evidence>
<dbReference type="EMBL" id="JADNRY010000311">
    <property type="protein sequence ID" value="KAF9059309.1"/>
    <property type="molecule type" value="Genomic_DNA"/>
</dbReference>
<dbReference type="Proteomes" id="UP000772434">
    <property type="component" value="Unassembled WGS sequence"/>
</dbReference>
<name>A0A9P5P5M1_9AGAR</name>